<sequence>MTVASVNGSNAALVNRMAGANHAPAAGEKEVGLKAMLGNANVRKRFEELLGKKAAGFMSSLISVTNGNAQLQKAEPQTIIAAGAIAAALDLPVDPNLGFAYIVPYNTKKKLPDGSEIWVNQAQFQLGYKGYIQLAMRTGQYKTINACEVYEGEIKGINRFTGEVEFGEQTSDKIVGYMAYFKLLNGFEKYLYMTKGEIERHAKKFSQTYKKGFGKWADDFHAMAIKTVLKRLLSKYGILSIEMQTSLQADQAVVSQDADGNTSFEYTDGATIDAEGVVVDDQPTDDEILAAAIGGNA</sequence>
<evidence type="ECO:0000313" key="2">
    <source>
        <dbReference type="Proteomes" id="UP000320776"/>
    </source>
</evidence>
<dbReference type="EMBL" id="CP036259">
    <property type="protein sequence ID" value="QDR80205.1"/>
    <property type="molecule type" value="Genomic_DNA"/>
</dbReference>
<dbReference type="InterPro" id="IPR018330">
    <property type="entry name" value="RecT_fam"/>
</dbReference>
<reference evidence="1 2" key="1">
    <citation type="submission" date="2019-02" db="EMBL/GenBank/DDBJ databases">
        <title>Closed genome of Sporomusa termitida DSM 4440.</title>
        <authorList>
            <person name="Poehlein A."/>
            <person name="Daniel R."/>
        </authorList>
    </citation>
    <scope>NUCLEOTIDE SEQUENCE [LARGE SCALE GENOMIC DNA]</scope>
    <source>
        <strain evidence="1 2">DSM 4440</strain>
    </source>
</reference>
<dbReference type="Proteomes" id="UP000320776">
    <property type="component" value="Chromosome"/>
</dbReference>
<dbReference type="NCBIfam" id="TIGR00616">
    <property type="entry name" value="rect"/>
    <property type="match status" value="1"/>
</dbReference>
<name>A0A517DS68_9FIRM</name>
<proteinExistence type="predicted"/>
<dbReference type="KEGG" id="sted:SPTER_15230"/>
<protein>
    <submittedName>
        <fullName evidence="1">Rect: recombinase, phage RecT family</fullName>
    </submittedName>
</protein>
<dbReference type="GO" id="GO:0003677">
    <property type="term" value="F:DNA binding"/>
    <property type="evidence" value="ECO:0007669"/>
    <property type="project" value="InterPro"/>
</dbReference>
<dbReference type="InterPro" id="IPR004590">
    <property type="entry name" value="ssDNA_annealing_RecT"/>
</dbReference>
<dbReference type="AlphaFoldDB" id="A0A517DS68"/>
<accession>A0A517DS68</accession>
<evidence type="ECO:0000313" key="1">
    <source>
        <dbReference type="EMBL" id="QDR80205.1"/>
    </source>
</evidence>
<organism evidence="1 2">
    <name type="scientific">Sporomusa termitida</name>
    <dbReference type="NCBI Taxonomy" id="2377"/>
    <lineage>
        <taxon>Bacteria</taxon>
        <taxon>Bacillati</taxon>
        <taxon>Bacillota</taxon>
        <taxon>Negativicutes</taxon>
        <taxon>Selenomonadales</taxon>
        <taxon>Sporomusaceae</taxon>
        <taxon>Sporomusa</taxon>
    </lineage>
</organism>
<keyword evidence="2" id="KW-1185">Reference proteome</keyword>
<gene>
    <name evidence="1" type="ORF">SPTER_15230</name>
</gene>
<dbReference type="GO" id="GO:0006259">
    <property type="term" value="P:DNA metabolic process"/>
    <property type="evidence" value="ECO:0007669"/>
    <property type="project" value="InterPro"/>
</dbReference>
<dbReference type="Pfam" id="PF03837">
    <property type="entry name" value="RecT"/>
    <property type="match status" value="1"/>
</dbReference>